<dbReference type="InterPro" id="IPR001478">
    <property type="entry name" value="PDZ"/>
</dbReference>
<gene>
    <name evidence="8" type="ORF">EDD60_12241</name>
</gene>
<dbReference type="InterPro" id="IPR029045">
    <property type="entry name" value="ClpP/crotonase-like_dom_sf"/>
</dbReference>
<dbReference type="CDD" id="cd07560">
    <property type="entry name" value="Peptidase_S41_CPP"/>
    <property type="match status" value="1"/>
</dbReference>
<evidence type="ECO:0000256" key="4">
    <source>
        <dbReference type="ARBA" id="ARBA00022825"/>
    </source>
</evidence>
<keyword evidence="4 5" id="KW-0720">Serine protease</keyword>
<evidence type="ECO:0000256" key="6">
    <source>
        <dbReference type="SAM" id="Phobius"/>
    </source>
</evidence>
<feature type="domain" description="PDZ" evidence="7">
    <location>
        <begin position="102"/>
        <end position="196"/>
    </location>
</feature>
<dbReference type="PANTHER" id="PTHR32060:SF30">
    <property type="entry name" value="CARBOXY-TERMINAL PROCESSING PROTEASE CTPA"/>
    <property type="match status" value="1"/>
</dbReference>
<keyword evidence="9" id="KW-1185">Reference proteome</keyword>
<dbReference type="InterPro" id="IPR036034">
    <property type="entry name" value="PDZ_sf"/>
</dbReference>
<keyword evidence="6" id="KW-1133">Transmembrane helix</keyword>
<dbReference type="Gene3D" id="2.30.42.10">
    <property type="match status" value="1"/>
</dbReference>
<dbReference type="PANTHER" id="PTHR32060">
    <property type="entry name" value="TAIL-SPECIFIC PROTEASE"/>
    <property type="match status" value="1"/>
</dbReference>
<dbReference type="SMART" id="SM00245">
    <property type="entry name" value="TSPc"/>
    <property type="match status" value="1"/>
</dbReference>
<reference evidence="8 9" key="1">
    <citation type="submission" date="2019-03" db="EMBL/GenBank/DDBJ databases">
        <title>Genomic Encyclopedia of Type Strains, Phase IV (KMG-IV): sequencing the most valuable type-strain genomes for metagenomic binning, comparative biology and taxonomic classification.</title>
        <authorList>
            <person name="Goeker M."/>
        </authorList>
    </citation>
    <scope>NUCLEOTIDE SEQUENCE [LARGE SCALE GENOMIC DNA]</scope>
    <source>
        <strain evidence="8 9">DSM 29487</strain>
    </source>
</reference>
<dbReference type="Gene3D" id="1.10.101.10">
    <property type="entry name" value="PGBD-like superfamily/PGBD"/>
    <property type="match status" value="1"/>
</dbReference>
<comment type="similarity">
    <text evidence="1 5">Belongs to the peptidase S41A family.</text>
</comment>
<dbReference type="Gene3D" id="3.30.750.44">
    <property type="match status" value="1"/>
</dbReference>
<name>A0A4R3YN86_9FIRM</name>
<feature type="transmembrane region" description="Helical" evidence="6">
    <location>
        <begin position="21"/>
        <end position="40"/>
    </location>
</feature>
<evidence type="ECO:0000256" key="1">
    <source>
        <dbReference type="ARBA" id="ARBA00009179"/>
    </source>
</evidence>
<dbReference type="InterPro" id="IPR036365">
    <property type="entry name" value="PGBD-like_sf"/>
</dbReference>
<dbReference type="Pfam" id="PF03572">
    <property type="entry name" value="Peptidase_S41"/>
    <property type="match status" value="1"/>
</dbReference>
<dbReference type="Proteomes" id="UP000295515">
    <property type="component" value="Unassembled WGS sequence"/>
</dbReference>
<dbReference type="SMART" id="SM00228">
    <property type="entry name" value="PDZ"/>
    <property type="match status" value="1"/>
</dbReference>
<dbReference type="InterPro" id="IPR004447">
    <property type="entry name" value="Peptidase_S41A"/>
</dbReference>
<protein>
    <submittedName>
        <fullName evidence="8">Carboxyl-terminal processing protease</fullName>
    </submittedName>
</protein>
<dbReference type="SUPFAM" id="SSF52096">
    <property type="entry name" value="ClpP/crotonase"/>
    <property type="match status" value="1"/>
</dbReference>
<evidence type="ECO:0000313" key="9">
    <source>
        <dbReference type="Proteomes" id="UP000295515"/>
    </source>
</evidence>
<dbReference type="RefSeq" id="WP_066447973.1">
    <property type="nucleotide sequence ID" value="NZ_JANKBF010000009.1"/>
</dbReference>
<evidence type="ECO:0000256" key="5">
    <source>
        <dbReference type="RuleBase" id="RU004404"/>
    </source>
</evidence>
<dbReference type="Pfam" id="PF01471">
    <property type="entry name" value="PG_binding_1"/>
    <property type="match status" value="1"/>
</dbReference>
<dbReference type="SUPFAM" id="SSF47090">
    <property type="entry name" value="PGBD-like"/>
    <property type="match status" value="1"/>
</dbReference>
<dbReference type="CDD" id="cd06782">
    <property type="entry name" value="cpPDZ_CPP-like"/>
    <property type="match status" value="1"/>
</dbReference>
<organism evidence="8 9">
    <name type="scientific">Longibaculum muris</name>
    <dbReference type="NCBI Taxonomy" id="1796628"/>
    <lineage>
        <taxon>Bacteria</taxon>
        <taxon>Bacillati</taxon>
        <taxon>Bacillota</taxon>
        <taxon>Erysipelotrichia</taxon>
        <taxon>Erysipelotrichales</taxon>
        <taxon>Coprobacillaceae</taxon>
        <taxon>Longibaculum</taxon>
    </lineage>
</organism>
<dbReference type="GO" id="GO:0007165">
    <property type="term" value="P:signal transduction"/>
    <property type="evidence" value="ECO:0007669"/>
    <property type="project" value="TreeGrafter"/>
</dbReference>
<comment type="caution">
    <text evidence="8">The sequence shown here is derived from an EMBL/GenBank/DDBJ whole genome shotgun (WGS) entry which is preliminary data.</text>
</comment>
<dbReference type="AlphaFoldDB" id="A0A4R3YN86"/>
<dbReference type="GO" id="GO:0008236">
    <property type="term" value="F:serine-type peptidase activity"/>
    <property type="evidence" value="ECO:0007669"/>
    <property type="project" value="UniProtKB-KW"/>
</dbReference>
<dbReference type="EMBL" id="SMCQ01000022">
    <property type="protein sequence ID" value="TCV93800.1"/>
    <property type="molecule type" value="Genomic_DNA"/>
</dbReference>
<dbReference type="GO" id="GO:0006508">
    <property type="term" value="P:proteolysis"/>
    <property type="evidence" value="ECO:0007669"/>
    <property type="project" value="UniProtKB-KW"/>
</dbReference>
<sequence length="478" mass="53286">MDNYNFEYEQKKKKKLKKGPLYVIGCLLCLVIGMGAGYFLRGSQTSVATSKETNIYDEIRQTLENDFLDTTDSQMSLKERILNGMVYGLGDPHTSYLSQEQSAAFTTSVNGSFQGIGVTFTTVDEGGLILKVYQNTPAAKAGVLAGDMITKVEGTSIAGYTSEKIKNTIQGESGSEVSLHILRDGKELDLKVKRESVETSVASQIKTVGKEKVGYLTITTFGERTSDLVEGVLKSFQKENVKHLVIDLRDNSGGYLDAAHNILDLLIKDGEVLFRVEPKQGKEQVYKATNREKYTFDDGYILVNGDSASASEVVTAALKEVLGYKVVGEKTYGKGTAQTQKVFADSSVLKYTNAKWLTPKGDWVNGKGIKPDYEVKMKSIGDFHVGEMKKSYHFDQVDDNVLFMQEKLKELGYPVDREDGYFSQKTKTALETFEKDYHLKVDGIYDKNDSMILLSALSYHIYQKTIDQGYQKVEELIK</sequence>
<keyword evidence="6" id="KW-0472">Membrane</keyword>
<evidence type="ECO:0000256" key="2">
    <source>
        <dbReference type="ARBA" id="ARBA00022670"/>
    </source>
</evidence>
<keyword evidence="3 5" id="KW-0378">Hydrolase</keyword>
<evidence type="ECO:0000313" key="8">
    <source>
        <dbReference type="EMBL" id="TCV93800.1"/>
    </source>
</evidence>
<evidence type="ECO:0000259" key="7">
    <source>
        <dbReference type="PROSITE" id="PS50106"/>
    </source>
</evidence>
<dbReference type="Gene3D" id="3.90.226.10">
    <property type="entry name" value="2-enoyl-CoA Hydratase, Chain A, domain 1"/>
    <property type="match status" value="1"/>
</dbReference>
<dbReference type="InterPro" id="IPR036366">
    <property type="entry name" value="PGBDSf"/>
</dbReference>
<keyword evidence="2 5" id="KW-0645">Protease</keyword>
<dbReference type="GeneID" id="98916297"/>
<dbReference type="PROSITE" id="PS50106">
    <property type="entry name" value="PDZ"/>
    <property type="match status" value="1"/>
</dbReference>
<accession>A0A4R3YN86</accession>
<dbReference type="InterPro" id="IPR005151">
    <property type="entry name" value="Tail-specific_protease"/>
</dbReference>
<dbReference type="InterPro" id="IPR002477">
    <property type="entry name" value="Peptidoglycan-bd-like"/>
</dbReference>
<dbReference type="GO" id="GO:0030288">
    <property type="term" value="C:outer membrane-bounded periplasmic space"/>
    <property type="evidence" value="ECO:0007669"/>
    <property type="project" value="TreeGrafter"/>
</dbReference>
<dbReference type="GO" id="GO:0004175">
    <property type="term" value="F:endopeptidase activity"/>
    <property type="evidence" value="ECO:0007669"/>
    <property type="project" value="TreeGrafter"/>
</dbReference>
<dbReference type="Pfam" id="PF13180">
    <property type="entry name" value="PDZ_2"/>
    <property type="match status" value="1"/>
</dbReference>
<keyword evidence="6" id="KW-0812">Transmembrane</keyword>
<evidence type="ECO:0000256" key="3">
    <source>
        <dbReference type="ARBA" id="ARBA00022801"/>
    </source>
</evidence>
<dbReference type="NCBIfam" id="TIGR00225">
    <property type="entry name" value="prc"/>
    <property type="match status" value="1"/>
</dbReference>
<dbReference type="SUPFAM" id="SSF50156">
    <property type="entry name" value="PDZ domain-like"/>
    <property type="match status" value="1"/>
</dbReference>
<proteinExistence type="inferred from homology"/>